<evidence type="ECO:0000256" key="1">
    <source>
        <dbReference type="ARBA" id="ARBA00004123"/>
    </source>
</evidence>
<keyword evidence="8" id="KW-0234">DNA repair</keyword>
<feature type="compositionally biased region" description="Acidic residues" evidence="14">
    <location>
        <begin position="111"/>
        <end position="130"/>
    </location>
</feature>
<dbReference type="GO" id="GO:0006312">
    <property type="term" value="P:mitotic recombination"/>
    <property type="evidence" value="ECO:0007669"/>
    <property type="project" value="TreeGrafter"/>
</dbReference>
<comment type="similarity">
    <text evidence="2">Belongs to the DNA mismatch repair MutS family. MSH3 subfamily.</text>
</comment>
<reference evidence="16" key="1">
    <citation type="journal article" date="2020" name="Fungal Divers.">
        <title>Resolving the Mortierellaceae phylogeny through synthesis of multi-gene phylogenetics and phylogenomics.</title>
        <authorList>
            <person name="Vandepol N."/>
            <person name="Liber J."/>
            <person name="Desiro A."/>
            <person name="Na H."/>
            <person name="Kennedy M."/>
            <person name="Barry K."/>
            <person name="Grigoriev I.V."/>
            <person name="Miller A.N."/>
            <person name="O'Donnell K."/>
            <person name="Stajich J.E."/>
            <person name="Bonito G."/>
        </authorList>
    </citation>
    <scope>NUCLEOTIDE SEQUENCE</scope>
    <source>
        <strain evidence="16">BC1065</strain>
    </source>
</reference>
<dbReference type="OrthoDB" id="121051at2759"/>
<dbReference type="GO" id="GO:0006298">
    <property type="term" value="P:mismatch repair"/>
    <property type="evidence" value="ECO:0007669"/>
    <property type="project" value="InterPro"/>
</dbReference>
<dbReference type="InterPro" id="IPR036187">
    <property type="entry name" value="DNA_mismatch_repair_MutS_sf"/>
</dbReference>
<dbReference type="GO" id="GO:0140664">
    <property type="term" value="F:ATP-dependent DNA damage sensor activity"/>
    <property type="evidence" value="ECO:0007669"/>
    <property type="project" value="InterPro"/>
</dbReference>
<dbReference type="Pfam" id="PF05188">
    <property type="entry name" value="MutS_II"/>
    <property type="match status" value="1"/>
</dbReference>
<keyword evidence="17" id="KW-1185">Reference proteome</keyword>
<evidence type="ECO:0000256" key="4">
    <source>
        <dbReference type="ARBA" id="ARBA00022741"/>
    </source>
</evidence>
<feature type="compositionally biased region" description="Basic and acidic residues" evidence="14">
    <location>
        <begin position="274"/>
        <end position="296"/>
    </location>
</feature>
<dbReference type="InterPro" id="IPR036678">
    <property type="entry name" value="MutS_con_dom_sf"/>
</dbReference>
<evidence type="ECO:0000256" key="3">
    <source>
        <dbReference type="ARBA" id="ARBA00022151"/>
    </source>
</evidence>
<evidence type="ECO:0000256" key="6">
    <source>
        <dbReference type="ARBA" id="ARBA00022840"/>
    </source>
</evidence>
<dbReference type="InterPro" id="IPR007696">
    <property type="entry name" value="DNA_mismatch_repair_MutS_core"/>
</dbReference>
<name>A0A9P6QNS3_9FUNG</name>
<dbReference type="FunFam" id="1.10.1420.10:FF:000004">
    <property type="entry name" value="DNA mismatch repair protein Msh3"/>
    <property type="match status" value="1"/>
</dbReference>
<feature type="compositionally biased region" description="Acidic residues" evidence="14">
    <location>
        <begin position="146"/>
        <end position="155"/>
    </location>
</feature>
<feature type="compositionally biased region" description="Polar residues" evidence="14">
    <location>
        <begin position="80"/>
        <end position="93"/>
    </location>
</feature>
<gene>
    <name evidence="16" type="primary">MSH3</name>
    <name evidence="16" type="ORF">DFQ27_009058</name>
</gene>
<dbReference type="GO" id="GO:0005634">
    <property type="term" value="C:nucleus"/>
    <property type="evidence" value="ECO:0007669"/>
    <property type="project" value="UniProtKB-SubCell"/>
</dbReference>
<feature type="compositionally biased region" description="Polar residues" evidence="14">
    <location>
        <begin position="1"/>
        <end position="13"/>
    </location>
</feature>
<keyword evidence="5" id="KW-0227">DNA damage</keyword>
<feature type="region of interest" description="Disordered" evidence="14">
    <location>
        <begin position="265"/>
        <end position="430"/>
    </location>
</feature>
<feature type="compositionally biased region" description="Basic and acidic residues" evidence="14">
    <location>
        <begin position="135"/>
        <end position="145"/>
    </location>
</feature>
<dbReference type="SUPFAM" id="SSF48334">
    <property type="entry name" value="DNA repair protein MutS, domain III"/>
    <property type="match status" value="1"/>
</dbReference>
<feature type="coiled-coil region" evidence="13">
    <location>
        <begin position="923"/>
        <end position="979"/>
    </location>
</feature>
<protein>
    <recommendedName>
        <fullName evidence="3 12">DNA mismatch repair protein MSH3</fullName>
    </recommendedName>
    <alternativeName>
        <fullName evidence="3 12">DNA mismatch repair protein MSH3</fullName>
    </alternativeName>
    <alternativeName>
        <fullName evidence="11">MutS protein homolog 3</fullName>
    </alternativeName>
</protein>
<evidence type="ECO:0000256" key="9">
    <source>
        <dbReference type="ARBA" id="ARBA00023242"/>
    </source>
</evidence>
<dbReference type="Gene3D" id="3.40.1170.10">
    <property type="entry name" value="DNA repair protein MutS, domain I"/>
    <property type="match status" value="1"/>
</dbReference>
<dbReference type="PANTHER" id="PTHR11361">
    <property type="entry name" value="DNA MISMATCH REPAIR PROTEIN MUTS FAMILY MEMBER"/>
    <property type="match status" value="1"/>
</dbReference>
<feature type="compositionally biased region" description="Acidic residues" evidence="14">
    <location>
        <begin position="1463"/>
        <end position="1472"/>
    </location>
</feature>
<dbReference type="GO" id="GO:0030983">
    <property type="term" value="F:mismatched DNA binding"/>
    <property type="evidence" value="ECO:0007669"/>
    <property type="project" value="UniProtKB-UniRule"/>
</dbReference>
<keyword evidence="13" id="KW-0175">Coiled coil</keyword>
<dbReference type="InterPro" id="IPR007861">
    <property type="entry name" value="DNA_mismatch_repair_MutS_clamp"/>
</dbReference>
<feature type="region of interest" description="Disordered" evidence="14">
    <location>
        <begin position="1434"/>
        <end position="1484"/>
    </location>
</feature>
<feature type="compositionally biased region" description="Polar residues" evidence="14">
    <location>
        <begin position="1474"/>
        <end position="1484"/>
    </location>
</feature>
<evidence type="ECO:0000256" key="14">
    <source>
        <dbReference type="SAM" id="MobiDB-lite"/>
    </source>
</evidence>
<comment type="subcellular location">
    <subcellularLocation>
        <location evidence="1">Nucleus</location>
    </subcellularLocation>
</comment>
<evidence type="ECO:0000313" key="16">
    <source>
        <dbReference type="EMBL" id="KAG0270266.1"/>
    </source>
</evidence>
<dbReference type="SUPFAM" id="SSF52540">
    <property type="entry name" value="P-loop containing nucleoside triphosphate hydrolases"/>
    <property type="match status" value="1"/>
</dbReference>
<sequence length="1512" mass="164927">MGGNTTPQRQATISAFFRPIASPIKHSSSESPNSENNRQVSSPPSSSSSPSTTSSRTTTRRGAASSASAAKRGAAVGSSTPAKRQQPSRSSGNSVGGGTRSSKKRALSPPADEDGDGEYRDDEDANDDEFPLLPRELHREEKKQDDPDDDDEYAEEKEKEQTLASRRSQSGRTTATATEKPRSSSSSLTSKFAFKKNTTTLSPTNGDGATPQGETAAAAAAAAAAAEVTSQVEDGAAPTAAPIEMDEEKAARRAKFLDKLGNFRASTAIPLKEGGPDNDKIGDIEKAALEGDKKEKEEEEEAEDGDSSFVMAAKSGAKRRRLVISDSEEEDDGDDGGGSDYNAEDDYGFGEGAHPNKAAATAAATKKSVASTGGGSKKRMAPATTAAIATTPTTTAAKAGQDAWKTVMLGGGGGGGSSSSNSRGKKDKSPFTPLEKQFIEIKQQYPDAILCIEVGYKFKFFGEDAQIASKELSIAHFMDHNFYTASIPVHRLDVHVRRLVHAGYKVGVVRQMETAALKSVGDNKSAPFTRELTNLYTKATFLESLEQDMADPASSSSHYIACIVEELQGGMGTDERVRCSILAVQPATGDVVYDEFQDMYMRSELETRLLHLQPAELILPEKGLSPATENLVKHLSMPHTRVMTTSATATGGMRTNEVRTERSRAFHKYSKAFSLVSEFYSTHLKEEQQRSGGGGSSSTEDRLAGLMTTVLTLPQNVIVALWAMIDHLMAFGLTHVLMQTKYFQPFHTLSHMMLTGNTLNNLEIFRNQTDGSVKGSLLEILDRTKTGFGRRLLKKWVGKPLVDRRRLQQRVDAVEEILAKHGGAGGAGSNEALAKVEKCLTGLMDLEKGVCRIHYGYASPKECWLVLKTFERIHQLFPKRLQSGGGGGGEGRVASDDLGLDSPYLNELLASLTVASGSVLYFLNALNEQAAKHNDKIRLLDRDVAATKWPEILQHEAAIQETEEQLRLCLRDIAKLMREPRLDFTSVSGIDYLIEVKNKDMPKVPKSWVKISGTKQVSRFHTPETTKLIHAKAQHQERLTLRCNEAFKEFCKEFSGQYEVFRDVVQALATLDCLFSLAAVARRPGYCKAEYVDAEDDVAENGGGASTVIEIKKGRHPMVEQLLQGSAGTDFVPNDVDFGERTIARARSGSFSKEKKKKEKAEEGKEEQESDQVGTMTAEDRRDKWDSDEQKTMILTGPNMGGKSCYIRQVALLCLMAQIGSYVPAERARLSLLDGIYTRMGASDNLFGNESTFMVELQETSEILRRATPRSLIILDELGRGTSTLDGVAIAYAVLKYCVTEIRATTLFVTHYPSLAEVANEFPKGRVRNYHMGFMATKTVDVAASAAATAATSESASTPSSTQSKTWIDSTNDDAEVSEHDEIVFLYNLVEGVSLKSYGLNVARLAKLPPSLIARAKEKSKELEILLEQRRQKRRLGASTQDIQSSSSGDAPRGKKRPRDDTVAEQEEEVEENAGTSLSEQSARQQQSIEMLHLIWTCQTPEQAQKVFDLCR</sequence>
<dbReference type="FunFam" id="3.40.1170.10:FF:000004">
    <property type="entry name" value="DNA mismatch repair protein"/>
    <property type="match status" value="1"/>
</dbReference>
<dbReference type="PANTHER" id="PTHR11361:SF122">
    <property type="entry name" value="DNA MISMATCH REPAIR PROTEIN MSH3"/>
    <property type="match status" value="1"/>
</dbReference>
<dbReference type="InterPro" id="IPR007695">
    <property type="entry name" value="DNA_mismatch_repair_MutS-lik_N"/>
</dbReference>
<feature type="compositionally biased region" description="Acidic residues" evidence="14">
    <location>
        <begin position="326"/>
        <end position="348"/>
    </location>
</feature>
<dbReference type="Gene3D" id="3.30.420.110">
    <property type="entry name" value="MutS, connector domain"/>
    <property type="match status" value="1"/>
</dbReference>
<dbReference type="Proteomes" id="UP000807716">
    <property type="component" value="Unassembled WGS sequence"/>
</dbReference>
<dbReference type="Pfam" id="PF00488">
    <property type="entry name" value="MutS_V"/>
    <property type="match status" value="1"/>
</dbReference>
<evidence type="ECO:0000259" key="15">
    <source>
        <dbReference type="PROSITE" id="PS00486"/>
    </source>
</evidence>
<keyword evidence="4" id="KW-0547">Nucleotide-binding</keyword>
<evidence type="ECO:0000256" key="5">
    <source>
        <dbReference type="ARBA" id="ARBA00022763"/>
    </source>
</evidence>
<evidence type="ECO:0000256" key="13">
    <source>
        <dbReference type="SAM" id="Coils"/>
    </source>
</evidence>
<dbReference type="InterPro" id="IPR016151">
    <property type="entry name" value="DNA_mismatch_repair_MutS_N"/>
</dbReference>
<dbReference type="SMART" id="SM00534">
    <property type="entry name" value="MUTSac"/>
    <property type="match status" value="1"/>
</dbReference>
<dbReference type="SUPFAM" id="SSF55271">
    <property type="entry name" value="DNA repair protein MutS, domain I"/>
    <property type="match status" value="1"/>
</dbReference>
<feature type="region of interest" description="Disordered" evidence="14">
    <location>
        <begin position="1149"/>
        <end position="1186"/>
    </location>
</feature>
<dbReference type="InterPro" id="IPR000432">
    <property type="entry name" value="DNA_mismatch_repair_MutS_C"/>
</dbReference>
<feature type="compositionally biased region" description="Polar residues" evidence="14">
    <location>
        <begin position="1438"/>
        <end position="1449"/>
    </location>
</feature>
<feature type="compositionally biased region" description="Low complexity" evidence="14">
    <location>
        <begin position="29"/>
        <end position="79"/>
    </location>
</feature>
<dbReference type="Gene3D" id="3.40.50.300">
    <property type="entry name" value="P-loop containing nucleotide triphosphate hydrolases"/>
    <property type="match status" value="1"/>
</dbReference>
<feature type="compositionally biased region" description="Polar residues" evidence="14">
    <location>
        <begin position="196"/>
        <end position="207"/>
    </location>
</feature>
<dbReference type="GO" id="GO:0005524">
    <property type="term" value="F:ATP binding"/>
    <property type="evidence" value="ECO:0007669"/>
    <property type="project" value="UniProtKB-UniRule"/>
</dbReference>
<dbReference type="InterPro" id="IPR027417">
    <property type="entry name" value="P-loop_NTPase"/>
</dbReference>
<proteinExistence type="inferred from homology"/>
<feature type="compositionally biased region" description="Polar residues" evidence="14">
    <location>
        <begin position="162"/>
        <end position="177"/>
    </location>
</feature>
<dbReference type="PROSITE" id="PS00486">
    <property type="entry name" value="DNA_MISMATCH_REPAIR_2"/>
    <property type="match status" value="1"/>
</dbReference>
<feature type="region of interest" description="Disordered" evidence="14">
    <location>
        <begin position="1"/>
        <end position="215"/>
    </location>
</feature>
<feature type="compositionally biased region" description="Acidic residues" evidence="14">
    <location>
        <begin position="297"/>
        <end position="306"/>
    </location>
</feature>
<feature type="compositionally biased region" description="Low complexity" evidence="14">
    <location>
        <begin position="381"/>
        <end position="397"/>
    </location>
</feature>
<keyword evidence="9" id="KW-0539">Nucleus</keyword>
<dbReference type="Gene3D" id="1.10.1420.10">
    <property type="match status" value="2"/>
</dbReference>
<evidence type="ECO:0000256" key="10">
    <source>
        <dbReference type="ARBA" id="ARBA00025902"/>
    </source>
</evidence>
<feature type="region of interest" description="Disordered" evidence="14">
    <location>
        <begin position="1351"/>
        <end position="1373"/>
    </location>
</feature>
<feature type="compositionally biased region" description="Low complexity" evidence="14">
    <location>
        <begin position="357"/>
        <end position="371"/>
    </location>
</feature>
<comment type="subunit">
    <text evidence="10">Heterodimer consisting of MSH2-MSH3 (MutS beta). Forms a ternary complex with MutL alpha (MLH1-PMS1).</text>
</comment>
<dbReference type="InterPro" id="IPR045076">
    <property type="entry name" value="MutS"/>
</dbReference>
<feature type="domain" description="DNA mismatch repair proteins mutS family" evidence="15">
    <location>
        <begin position="1271"/>
        <end position="1287"/>
    </location>
</feature>
<evidence type="ECO:0000256" key="2">
    <source>
        <dbReference type="ARBA" id="ARBA00007094"/>
    </source>
</evidence>
<feature type="compositionally biased region" description="Low complexity" evidence="14">
    <location>
        <begin position="1351"/>
        <end position="1366"/>
    </location>
</feature>
<dbReference type="Pfam" id="PF05190">
    <property type="entry name" value="MutS_IV"/>
    <property type="match status" value="1"/>
</dbReference>
<keyword evidence="7" id="KW-0238">DNA-binding</keyword>
<comment type="caution">
    <text evidence="16">The sequence shown here is derived from an EMBL/GenBank/DDBJ whole genome shotgun (WGS) entry which is preliminary data.</text>
</comment>
<dbReference type="Pfam" id="PF05192">
    <property type="entry name" value="MutS_III"/>
    <property type="match status" value="1"/>
</dbReference>
<evidence type="ECO:0000256" key="7">
    <source>
        <dbReference type="ARBA" id="ARBA00023125"/>
    </source>
</evidence>
<evidence type="ECO:0000313" key="17">
    <source>
        <dbReference type="Proteomes" id="UP000807716"/>
    </source>
</evidence>
<dbReference type="InterPro" id="IPR007860">
    <property type="entry name" value="DNA_mmatch_repair_MutS_con_dom"/>
</dbReference>
<evidence type="ECO:0000256" key="12">
    <source>
        <dbReference type="ARBA" id="ARBA00073774"/>
    </source>
</evidence>
<organism evidence="16 17">
    <name type="scientific">Actinomortierella ambigua</name>
    <dbReference type="NCBI Taxonomy" id="1343610"/>
    <lineage>
        <taxon>Eukaryota</taxon>
        <taxon>Fungi</taxon>
        <taxon>Fungi incertae sedis</taxon>
        <taxon>Mucoromycota</taxon>
        <taxon>Mortierellomycotina</taxon>
        <taxon>Mortierellomycetes</taxon>
        <taxon>Mortierellales</taxon>
        <taxon>Mortierellaceae</taxon>
        <taxon>Actinomortierella</taxon>
    </lineage>
</organism>
<dbReference type="EMBL" id="JAAAJB010000008">
    <property type="protein sequence ID" value="KAG0270266.1"/>
    <property type="molecule type" value="Genomic_DNA"/>
</dbReference>
<evidence type="ECO:0000256" key="8">
    <source>
        <dbReference type="ARBA" id="ARBA00023204"/>
    </source>
</evidence>
<dbReference type="SMART" id="SM00533">
    <property type="entry name" value="MUTSd"/>
    <property type="match status" value="1"/>
</dbReference>
<evidence type="ECO:0000256" key="11">
    <source>
        <dbReference type="ARBA" id="ARBA00029792"/>
    </source>
</evidence>
<dbReference type="Pfam" id="PF01624">
    <property type="entry name" value="MutS_I"/>
    <property type="match status" value="1"/>
</dbReference>
<accession>A0A9P6QNS3</accession>
<keyword evidence="6" id="KW-0067">ATP-binding</keyword>